<dbReference type="Proteomes" id="UP001500339">
    <property type="component" value="Unassembled WGS sequence"/>
</dbReference>
<dbReference type="RefSeq" id="WP_343769754.1">
    <property type="nucleotide sequence ID" value="NZ_BAAACF010000002.1"/>
</dbReference>
<evidence type="ECO:0000256" key="6">
    <source>
        <dbReference type="ARBA" id="ARBA00022679"/>
    </source>
</evidence>
<name>A0ABN1J1W2_9CLOT</name>
<dbReference type="PROSITE" id="PS50885">
    <property type="entry name" value="HAMP"/>
    <property type="match status" value="1"/>
</dbReference>
<dbReference type="EMBL" id="BAAACF010000002">
    <property type="protein sequence ID" value="GAA0726238.1"/>
    <property type="molecule type" value="Genomic_DNA"/>
</dbReference>
<evidence type="ECO:0000256" key="11">
    <source>
        <dbReference type="ARBA" id="ARBA00022989"/>
    </source>
</evidence>
<dbReference type="InterPro" id="IPR036097">
    <property type="entry name" value="HisK_dim/P_sf"/>
</dbReference>
<evidence type="ECO:0000256" key="12">
    <source>
        <dbReference type="ARBA" id="ARBA00023012"/>
    </source>
</evidence>
<feature type="transmembrane region" description="Helical" evidence="14">
    <location>
        <begin position="410"/>
        <end position="431"/>
    </location>
</feature>
<evidence type="ECO:0000256" key="14">
    <source>
        <dbReference type="SAM" id="Phobius"/>
    </source>
</evidence>
<evidence type="ECO:0000256" key="9">
    <source>
        <dbReference type="ARBA" id="ARBA00022777"/>
    </source>
</evidence>
<dbReference type="InterPro" id="IPR003594">
    <property type="entry name" value="HATPase_dom"/>
</dbReference>
<evidence type="ECO:0000256" key="10">
    <source>
        <dbReference type="ARBA" id="ARBA00022840"/>
    </source>
</evidence>
<keyword evidence="5" id="KW-0597">Phosphoprotein</keyword>
<evidence type="ECO:0000313" key="18">
    <source>
        <dbReference type="Proteomes" id="UP001500339"/>
    </source>
</evidence>
<dbReference type="SUPFAM" id="SSF47384">
    <property type="entry name" value="Homodimeric domain of signal transducing histidine kinase"/>
    <property type="match status" value="1"/>
</dbReference>
<dbReference type="InterPro" id="IPR003661">
    <property type="entry name" value="HisK_dim/P_dom"/>
</dbReference>
<feature type="domain" description="HAMP" evidence="16">
    <location>
        <begin position="437"/>
        <end position="483"/>
    </location>
</feature>
<dbReference type="InterPro" id="IPR050398">
    <property type="entry name" value="HssS/ArlS-like"/>
</dbReference>
<feature type="transmembrane region" description="Helical" evidence="14">
    <location>
        <begin position="289"/>
        <end position="307"/>
    </location>
</feature>
<sequence length="710" mass="82755">MDIKLKNKYYINFILVLLCMILFGLSFMCGVDVIINSKYISKNAYFQSNTFTNEISNFYNNVESYYITYKNYDKKTTEEKLSQVQEEINYINENYGIELKEKEQEIKIKYDDTKDRTIRLEEVKKEYDGKVNKAIEEVIKNREKDYKNIKSSLEERKDIKYYIKNLSNGEIYTNIAEFTDMEEYIKSNSIYTLRFNDTETHQKRLNYINTNFRNNNWTGYFIIPNHLEGYSQIHLDYKYYNSLRNRILKEIAILLVTLSAGIGLFLYLKKNDGIDFDNIKKFSDKLRKIPLDIRIILFFLVLLWTVRYSKEVSFFYKPLDFSHFTKLIFPILSMLYIILNAEEITKLIGSKEERKAQWNESLTMKFAKAVKESFLIKSIMFKVTLMVMLTIFLGVFLILGIIGIDRHMGFLVMISLGYVGAYILIIPYYILKKISYLNKVIKGADQIVSGDLNYAIEENNKGNLGRLAHNINNMKMGFKNSLESQVKSERLKSELITNVSHDLKTPLTSIMNYVDLLKKENLSKEEVEGYVGVLDRKTQRLKTLIEDLFEAAKMASGSVELNLERVDVVSLLNQALGEFDEKIKASSLTFKVKLGNEKIYANLDGKKTWRVFENLISNALKYSQKDTRVYITLEENENHIIFAIKNISAYEMDFEVDEIFDRFKRGDQSRNTEGSGLGLAIAKSIVDMQGGSLQIQKDGDLFKAIVRFNK</sequence>
<keyword evidence="9 17" id="KW-0418">Kinase</keyword>
<keyword evidence="7 14" id="KW-0812">Transmembrane</keyword>
<dbReference type="Gene3D" id="1.10.287.130">
    <property type="match status" value="1"/>
</dbReference>
<dbReference type="PANTHER" id="PTHR45528">
    <property type="entry name" value="SENSOR HISTIDINE KINASE CPXA"/>
    <property type="match status" value="1"/>
</dbReference>
<dbReference type="CDD" id="cd06225">
    <property type="entry name" value="HAMP"/>
    <property type="match status" value="1"/>
</dbReference>
<evidence type="ECO:0000256" key="13">
    <source>
        <dbReference type="ARBA" id="ARBA00023136"/>
    </source>
</evidence>
<protein>
    <recommendedName>
        <fullName evidence="3">histidine kinase</fullName>
        <ecNumber evidence="3">2.7.13.3</ecNumber>
    </recommendedName>
</protein>
<dbReference type="GO" id="GO:0016301">
    <property type="term" value="F:kinase activity"/>
    <property type="evidence" value="ECO:0007669"/>
    <property type="project" value="UniProtKB-KW"/>
</dbReference>
<evidence type="ECO:0000259" key="15">
    <source>
        <dbReference type="PROSITE" id="PS50109"/>
    </source>
</evidence>
<dbReference type="InterPro" id="IPR036890">
    <property type="entry name" value="HATPase_C_sf"/>
</dbReference>
<dbReference type="InterPro" id="IPR004358">
    <property type="entry name" value="Sig_transdc_His_kin-like_C"/>
</dbReference>
<dbReference type="InterPro" id="IPR003660">
    <property type="entry name" value="HAMP_dom"/>
</dbReference>
<evidence type="ECO:0000256" key="1">
    <source>
        <dbReference type="ARBA" id="ARBA00000085"/>
    </source>
</evidence>
<dbReference type="SMART" id="SM00388">
    <property type="entry name" value="HisKA"/>
    <property type="match status" value="1"/>
</dbReference>
<dbReference type="PROSITE" id="PS50109">
    <property type="entry name" value="HIS_KIN"/>
    <property type="match status" value="1"/>
</dbReference>
<keyword evidence="4" id="KW-1003">Cell membrane</keyword>
<accession>A0ABN1J1W2</accession>
<keyword evidence="18" id="KW-1185">Reference proteome</keyword>
<feature type="transmembrane region" description="Helical" evidence="14">
    <location>
        <begin position="327"/>
        <end position="345"/>
    </location>
</feature>
<keyword evidence="13 14" id="KW-0472">Membrane</keyword>
<evidence type="ECO:0000256" key="2">
    <source>
        <dbReference type="ARBA" id="ARBA00004651"/>
    </source>
</evidence>
<dbReference type="InterPro" id="IPR005467">
    <property type="entry name" value="His_kinase_dom"/>
</dbReference>
<feature type="domain" description="Histidine kinase" evidence="15">
    <location>
        <begin position="498"/>
        <end position="696"/>
    </location>
</feature>
<evidence type="ECO:0000256" key="7">
    <source>
        <dbReference type="ARBA" id="ARBA00022692"/>
    </source>
</evidence>
<organism evidence="17 18">
    <name type="scientific">Clostridium malenominatum</name>
    <dbReference type="NCBI Taxonomy" id="1539"/>
    <lineage>
        <taxon>Bacteria</taxon>
        <taxon>Bacillati</taxon>
        <taxon>Bacillota</taxon>
        <taxon>Clostridia</taxon>
        <taxon>Eubacteriales</taxon>
        <taxon>Clostridiaceae</taxon>
        <taxon>Clostridium</taxon>
    </lineage>
</organism>
<dbReference type="Pfam" id="PF02518">
    <property type="entry name" value="HATPase_c"/>
    <property type="match status" value="1"/>
</dbReference>
<dbReference type="Pfam" id="PF00512">
    <property type="entry name" value="HisKA"/>
    <property type="match status" value="1"/>
</dbReference>
<reference evidence="17 18" key="1">
    <citation type="journal article" date="2019" name="Int. J. Syst. Evol. Microbiol.">
        <title>The Global Catalogue of Microorganisms (GCM) 10K type strain sequencing project: providing services to taxonomists for standard genome sequencing and annotation.</title>
        <authorList>
            <consortium name="The Broad Institute Genomics Platform"/>
            <consortium name="The Broad Institute Genome Sequencing Center for Infectious Disease"/>
            <person name="Wu L."/>
            <person name="Ma J."/>
        </authorList>
    </citation>
    <scope>NUCLEOTIDE SEQUENCE [LARGE SCALE GENOMIC DNA]</scope>
    <source>
        <strain evidence="17 18">JCM 1405</strain>
    </source>
</reference>
<gene>
    <name evidence="17" type="ORF">GCM10008905_22560</name>
</gene>
<evidence type="ECO:0000259" key="16">
    <source>
        <dbReference type="PROSITE" id="PS50885"/>
    </source>
</evidence>
<dbReference type="SMART" id="SM00387">
    <property type="entry name" value="HATPase_c"/>
    <property type="match status" value="1"/>
</dbReference>
<keyword evidence="10" id="KW-0067">ATP-binding</keyword>
<keyword evidence="12" id="KW-0902">Two-component regulatory system</keyword>
<evidence type="ECO:0000256" key="5">
    <source>
        <dbReference type="ARBA" id="ARBA00022553"/>
    </source>
</evidence>
<dbReference type="PANTHER" id="PTHR45528:SF1">
    <property type="entry name" value="SENSOR HISTIDINE KINASE CPXA"/>
    <property type="match status" value="1"/>
</dbReference>
<dbReference type="CDD" id="cd00082">
    <property type="entry name" value="HisKA"/>
    <property type="match status" value="1"/>
</dbReference>
<feature type="transmembrane region" description="Helical" evidence="14">
    <location>
        <begin position="251"/>
        <end position="268"/>
    </location>
</feature>
<feature type="transmembrane region" description="Helical" evidence="14">
    <location>
        <begin position="383"/>
        <end position="404"/>
    </location>
</feature>
<comment type="catalytic activity">
    <reaction evidence="1">
        <text>ATP + protein L-histidine = ADP + protein N-phospho-L-histidine.</text>
        <dbReference type="EC" id="2.7.13.3"/>
    </reaction>
</comment>
<feature type="transmembrane region" description="Helical" evidence="14">
    <location>
        <begin position="9"/>
        <end position="28"/>
    </location>
</feature>
<keyword evidence="11 14" id="KW-1133">Transmembrane helix</keyword>
<dbReference type="PRINTS" id="PR00344">
    <property type="entry name" value="BCTRLSENSOR"/>
</dbReference>
<evidence type="ECO:0000313" key="17">
    <source>
        <dbReference type="EMBL" id="GAA0726238.1"/>
    </source>
</evidence>
<comment type="caution">
    <text evidence="17">The sequence shown here is derived from an EMBL/GenBank/DDBJ whole genome shotgun (WGS) entry which is preliminary data.</text>
</comment>
<dbReference type="EC" id="2.7.13.3" evidence="3"/>
<evidence type="ECO:0000256" key="3">
    <source>
        <dbReference type="ARBA" id="ARBA00012438"/>
    </source>
</evidence>
<evidence type="ECO:0000256" key="8">
    <source>
        <dbReference type="ARBA" id="ARBA00022741"/>
    </source>
</evidence>
<evidence type="ECO:0000256" key="4">
    <source>
        <dbReference type="ARBA" id="ARBA00022475"/>
    </source>
</evidence>
<dbReference type="SUPFAM" id="SSF55874">
    <property type="entry name" value="ATPase domain of HSP90 chaperone/DNA topoisomerase II/histidine kinase"/>
    <property type="match status" value="1"/>
</dbReference>
<proteinExistence type="predicted"/>
<keyword evidence="8" id="KW-0547">Nucleotide-binding</keyword>
<keyword evidence="6" id="KW-0808">Transferase</keyword>
<dbReference type="Gene3D" id="3.30.565.10">
    <property type="entry name" value="Histidine kinase-like ATPase, C-terminal domain"/>
    <property type="match status" value="1"/>
</dbReference>
<comment type="subcellular location">
    <subcellularLocation>
        <location evidence="2">Cell membrane</location>
        <topology evidence="2">Multi-pass membrane protein</topology>
    </subcellularLocation>
</comment>